<feature type="transmembrane region" description="Helical" evidence="7">
    <location>
        <begin position="473"/>
        <end position="491"/>
    </location>
</feature>
<dbReference type="AlphaFoldDB" id="D1CF09"/>
<organism evidence="8 9">
    <name type="scientific">Thermobaculum terrenum (strain ATCC BAA-798 / CCMEE 7001 / YNP1)</name>
    <dbReference type="NCBI Taxonomy" id="525904"/>
    <lineage>
        <taxon>Bacteria</taxon>
        <taxon>Bacillati</taxon>
        <taxon>Chloroflexota</taxon>
        <taxon>Chloroflexia</taxon>
        <taxon>Candidatus Thermobaculales</taxon>
        <taxon>Candidatus Thermobaculaceae</taxon>
        <taxon>Thermobaculum</taxon>
    </lineage>
</organism>
<dbReference type="Proteomes" id="UP000000323">
    <property type="component" value="Chromosome 1"/>
</dbReference>
<keyword evidence="5 7" id="KW-1133">Transmembrane helix</keyword>
<evidence type="ECO:0000256" key="6">
    <source>
        <dbReference type="ARBA" id="ARBA00023136"/>
    </source>
</evidence>
<comment type="subcellular location">
    <subcellularLocation>
        <location evidence="1">Endomembrane system</location>
        <topology evidence="1">Multi-pass membrane protein</topology>
    </subcellularLocation>
</comment>
<dbReference type="GO" id="GO:0005345">
    <property type="term" value="F:purine nucleobase transmembrane transporter activity"/>
    <property type="evidence" value="ECO:0007669"/>
    <property type="project" value="TreeGrafter"/>
</dbReference>
<accession>D1CF09</accession>
<keyword evidence="4 7" id="KW-0812">Transmembrane</keyword>
<evidence type="ECO:0000256" key="4">
    <source>
        <dbReference type="ARBA" id="ARBA00022692"/>
    </source>
</evidence>
<feature type="transmembrane region" description="Helical" evidence="7">
    <location>
        <begin position="358"/>
        <end position="379"/>
    </location>
</feature>
<evidence type="ECO:0000256" key="2">
    <source>
        <dbReference type="ARBA" id="ARBA00005697"/>
    </source>
</evidence>
<dbReference type="PANTHER" id="PTHR43337:SF1">
    <property type="entry name" value="XANTHINE_URACIL PERMEASE C887.17-RELATED"/>
    <property type="match status" value="1"/>
</dbReference>
<dbReference type="OrthoDB" id="9808458at2"/>
<dbReference type="InterPro" id="IPR045018">
    <property type="entry name" value="Azg-like"/>
</dbReference>
<dbReference type="GO" id="GO:0005886">
    <property type="term" value="C:plasma membrane"/>
    <property type="evidence" value="ECO:0007669"/>
    <property type="project" value="TreeGrafter"/>
</dbReference>
<reference evidence="9" key="1">
    <citation type="journal article" date="2010" name="Stand. Genomic Sci.">
        <title>Complete genome sequence of 'Thermobaculum terrenum' type strain (YNP1).</title>
        <authorList>
            <person name="Kiss H."/>
            <person name="Cleland D."/>
            <person name="Lapidus A."/>
            <person name="Lucas S."/>
            <person name="Glavina Del Rio T."/>
            <person name="Nolan M."/>
            <person name="Tice H."/>
            <person name="Han C."/>
            <person name="Goodwin L."/>
            <person name="Pitluck S."/>
            <person name="Liolios K."/>
            <person name="Ivanova N."/>
            <person name="Mavromatis K."/>
            <person name="Ovchinnikova G."/>
            <person name="Pati A."/>
            <person name="Chen A."/>
            <person name="Palaniappan K."/>
            <person name="Land M."/>
            <person name="Hauser L."/>
            <person name="Chang Y."/>
            <person name="Jeffries C."/>
            <person name="Lu M."/>
            <person name="Brettin T."/>
            <person name="Detter J."/>
            <person name="Goker M."/>
            <person name="Tindall B."/>
            <person name="Beck B."/>
            <person name="McDermott T."/>
            <person name="Woyke T."/>
            <person name="Bristow J."/>
            <person name="Eisen J."/>
            <person name="Markowitz V."/>
            <person name="Hugenholtz P."/>
            <person name="Kyrpides N."/>
            <person name="Klenk H."/>
            <person name="Cheng J."/>
        </authorList>
    </citation>
    <scope>NUCLEOTIDE SEQUENCE [LARGE SCALE GENOMIC DNA]</scope>
    <source>
        <strain evidence="9">ATCC BAA-798 / YNP1</strain>
    </source>
</reference>
<keyword evidence="9" id="KW-1185">Reference proteome</keyword>
<feature type="transmembrane region" description="Helical" evidence="7">
    <location>
        <begin position="34"/>
        <end position="54"/>
    </location>
</feature>
<feature type="transmembrane region" description="Helical" evidence="7">
    <location>
        <begin position="280"/>
        <end position="304"/>
    </location>
</feature>
<dbReference type="KEGG" id="ttr:Tter_0597"/>
<keyword evidence="3" id="KW-0813">Transport</keyword>
<evidence type="ECO:0000256" key="5">
    <source>
        <dbReference type="ARBA" id="ARBA00022989"/>
    </source>
</evidence>
<dbReference type="STRING" id="525904.Tter_0597"/>
<dbReference type="RefSeq" id="WP_012874550.1">
    <property type="nucleotide sequence ID" value="NC_013525.1"/>
</dbReference>
<comment type="similarity">
    <text evidence="2">Belongs to the nucleobase:cation symporter-2 (NCS2) (TC 2.A.40) family. Azg-like subfamily.</text>
</comment>
<feature type="transmembrane region" description="Helical" evidence="7">
    <location>
        <begin position="66"/>
        <end position="86"/>
    </location>
</feature>
<evidence type="ECO:0000256" key="7">
    <source>
        <dbReference type="SAM" id="Phobius"/>
    </source>
</evidence>
<dbReference type="GO" id="GO:0012505">
    <property type="term" value="C:endomembrane system"/>
    <property type="evidence" value="ECO:0007669"/>
    <property type="project" value="UniProtKB-SubCell"/>
</dbReference>
<feature type="transmembrane region" description="Helical" evidence="7">
    <location>
        <begin position="434"/>
        <end position="461"/>
    </location>
</feature>
<sequence length="496" mass="52240">MSKVSAETGAVPSRGLLDRVFKLSEYGTTVKTEVMAGITTFMVMSYIVFVNPSVLSLQGRGLPPAATLTATALVAGVMTILMGLYTNKAFAIASGMGLNAVVAYQLIAAMGLTPAEAMGVIVIEGLIILVLTQTNFREAIMRAIPTELKRAIAVGIGLFLAFIGLVNAGFVVPGTPDTTAVRLGDLTTFPILVFVFGMMVMIFLRSVGARIHPIVGNAYLLIGILLTTLFATIINTTFFDRSAWSVPGVAQWPSSIISAPDFSTIGNVNLTGVFNKLGTISALLVIFSIMLSDFFDTMGTLVGVGSKAGYLDDQGNFPDVKKPLLVDSLAAVVGGFANASSATTYIESAAGIEAGGRTGLTSVVTGICFLLMMFLSPLASVIPAQATAPALVLVGWMMMTTLAESEETADEVEHTASGPRSTIPFGNFEVGFPAAITMIVMPFTYSITDGIGAGIILYTLIQIFTGKARKVHPGLWIVTVAFVLYFLQGVLDKYLI</sequence>
<dbReference type="PANTHER" id="PTHR43337">
    <property type="entry name" value="XANTHINE/URACIL PERMEASE C887.17-RELATED"/>
    <property type="match status" value="1"/>
</dbReference>
<gene>
    <name evidence="8" type="ordered locus">Tter_0597</name>
</gene>
<dbReference type="InterPro" id="IPR006043">
    <property type="entry name" value="NCS2"/>
</dbReference>
<keyword evidence="6 7" id="KW-0472">Membrane</keyword>
<dbReference type="HOGENOM" id="CLU_024508_0_0_0"/>
<evidence type="ECO:0000256" key="3">
    <source>
        <dbReference type="ARBA" id="ARBA00022448"/>
    </source>
</evidence>
<evidence type="ECO:0000313" key="8">
    <source>
        <dbReference type="EMBL" id="ACZ41515.1"/>
    </source>
</evidence>
<dbReference type="Pfam" id="PF00860">
    <property type="entry name" value="Xan_ur_permease"/>
    <property type="match status" value="1"/>
</dbReference>
<protein>
    <submittedName>
        <fullName evidence="8">Xanthine/uracil/vitamin C permease</fullName>
    </submittedName>
</protein>
<name>D1CF09_THET1</name>
<feature type="transmembrane region" description="Helical" evidence="7">
    <location>
        <begin position="106"/>
        <end position="131"/>
    </location>
</feature>
<feature type="transmembrane region" description="Helical" evidence="7">
    <location>
        <begin position="186"/>
        <end position="207"/>
    </location>
</feature>
<dbReference type="EMBL" id="CP001825">
    <property type="protein sequence ID" value="ACZ41515.1"/>
    <property type="molecule type" value="Genomic_DNA"/>
</dbReference>
<feature type="transmembrane region" description="Helical" evidence="7">
    <location>
        <begin position="152"/>
        <end position="174"/>
    </location>
</feature>
<evidence type="ECO:0000256" key="1">
    <source>
        <dbReference type="ARBA" id="ARBA00004127"/>
    </source>
</evidence>
<feature type="transmembrane region" description="Helical" evidence="7">
    <location>
        <begin position="219"/>
        <end position="239"/>
    </location>
</feature>
<dbReference type="eggNOG" id="COG2252">
    <property type="taxonomic scope" value="Bacteria"/>
</dbReference>
<proteinExistence type="inferred from homology"/>
<evidence type="ECO:0000313" key="9">
    <source>
        <dbReference type="Proteomes" id="UP000000323"/>
    </source>
</evidence>